<gene>
    <name evidence="2" type="ORF">CVT24_001622</name>
</gene>
<protein>
    <recommendedName>
        <fullName evidence="4">EF-hand domain-containing protein</fullName>
    </recommendedName>
</protein>
<dbReference type="OrthoDB" id="2122982at2759"/>
<organism evidence="2 3">
    <name type="scientific">Panaeolus cyanescens</name>
    <dbReference type="NCBI Taxonomy" id="181874"/>
    <lineage>
        <taxon>Eukaryota</taxon>
        <taxon>Fungi</taxon>
        <taxon>Dikarya</taxon>
        <taxon>Basidiomycota</taxon>
        <taxon>Agaricomycotina</taxon>
        <taxon>Agaricomycetes</taxon>
        <taxon>Agaricomycetidae</taxon>
        <taxon>Agaricales</taxon>
        <taxon>Agaricineae</taxon>
        <taxon>Galeropsidaceae</taxon>
        <taxon>Panaeolus</taxon>
    </lineage>
</organism>
<evidence type="ECO:0000256" key="1">
    <source>
        <dbReference type="SAM" id="MobiDB-lite"/>
    </source>
</evidence>
<dbReference type="InParanoid" id="A0A409YF62"/>
<sequence length="1268" mass="144445">MSSTIHALHGAYESLNGQRTTSRTTPAIERAESSTGSDALNPFKLVNDFFDTNLSSRSKESSSGNTEDVINGFADGAQIVSKGLHALGQLHPFIGVAVGAFVLVITLDLARRDNDRKVIAVKLQMQDLMMVFFELRHYRSSQERGKDGVTIAQRLEGLMITIAEDVKKCGSACDAYIKKGFLGTLFFVYPLSTQAEQTLAKTIKSTIYENRLAEFAETFMEHRRKLELAFALHSSAGIDDANEKLDHHTNRLRTIEKKLDMIAVFRQVETQRERELQKFITDNGGVKYCLNNDDLLAELVNKSGETISRIGGKETSRKTTDLHGIRKKLFKELMEDIDEVFNRNMVLFEKKLDMHGKQMQEVIQSESDHIINSLLAGAHDRIIDPDLQRIWKDMGWKGSVKARHFVLALHDYYADQLSQGSGSPISPSHEKSPLMTSRPTPKRTQSIMMKRQDDKWALAYITAAYVQPILEAVDDDGTGFVSVKEVNTFVSEKPDGWSLPHWIAYWAVGWQASISIYKNKIYSLVQTMFKTLEHIMPSNRRAVDEYLFHASFWRIELLLRSTRSVNPKIFSDSDLMRITENFSISEEDRLEQNLIDVAYELDSLATVSLVTGEGRIERFAFPLIYLLLRRHLKVLTLACKHVLDTEELSALNESLVSVLLSIDYRIHNLEAIFKQTHLDVQARFGNFAFGMFQLSCGDIKRIPINNSFASWTEDGEGVDRTSAPLTAEKIQYKLAQISKSILKYGIQDAFHSTNYYEFEPARLRKTSHPVQGTWTGHCAKTEGAETITYILRLSFRLDEDRKKLLGKGEDFSTTFELEGQVKRGVMGHEFTFSVIDDEDGRKAAGVLDSATGTITIGFTDKRQKDNPDEPCYKMFQLRRTPPSLLRYRYTSDQFAEDPVRSRWSFACSAALHQAQERLWSRRFFETRFSERKRFVELSTRNLIVHMGLTPQQPLNSTELGELEYLRRDLNPSEARFYHALSEFEIQKLPWHPAWGCDWCGRRITKCRVLCMHCMSEDLSDNIDLCGACMDKTPAKRGFTHELSHDVIKVEETLHDFYFARVVEAARAQVGQAKNVFRMMETNEEGGNVRMSVVSDNGHQVLCVCCAKPMSTPCWACVICAKDVFICTECDRQRISPPPLSSHKLNHPLIRIRDTSIMGPDATAEERISALQQRVINLEHKLSTRLAVMDAKVEERLMAMEQRVEQRLIDFEAKAELRFDTLEALMKQLVAQTAALPSIYTQIVKDQVRNSMPTTPTSPRWFQSSLSPR</sequence>
<dbReference type="AlphaFoldDB" id="A0A409YF62"/>
<dbReference type="EMBL" id="NHTK01001227">
    <property type="protein sequence ID" value="PPR01646.1"/>
    <property type="molecule type" value="Genomic_DNA"/>
</dbReference>
<dbReference type="SUPFAM" id="SSF57850">
    <property type="entry name" value="RING/U-box"/>
    <property type="match status" value="1"/>
</dbReference>
<accession>A0A409YF62</accession>
<dbReference type="STRING" id="181874.A0A409YF62"/>
<comment type="caution">
    <text evidence="2">The sequence shown here is derived from an EMBL/GenBank/DDBJ whole genome shotgun (WGS) entry which is preliminary data.</text>
</comment>
<evidence type="ECO:0000313" key="2">
    <source>
        <dbReference type="EMBL" id="PPR01646.1"/>
    </source>
</evidence>
<dbReference type="Proteomes" id="UP000284842">
    <property type="component" value="Unassembled WGS sequence"/>
</dbReference>
<dbReference type="InterPro" id="IPR018247">
    <property type="entry name" value="EF_Hand_1_Ca_BS"/>
</dbReference>
<feature type="region of interest" description="Disordered" evidence="1">
    <location>
        <begin position="15"/>
        <end position="35"/>
    </location>
</feature>
<name>A0A409YF62_9AGAR</name>
<reference evidence="2 3" key="1">
    <citation type="journal article" date="2018" name="Evol. Lett.">
        <title>Horizontal gene cluster transfer increased hallucinogenic mushroom diversity.</title>
        <authorList>
            <person name="Reynolds H.T."/>
            <person name="Vijayakumar V."/>
            <person name="Gluck-Thaler E."/>
            <person name="Korotkin H.B."/>
            <person name="Matheny P.B."/>
            <person name="Slot J.C."/>
        </authorList>
    </citation>
    <scope>NUCLEOTIDE SEQUENCE [LARGE SCALE GENOMIC DNA]</scope>
    <source>
        <strain evidence="2 3">2629</strain>
    </source>
</reference>
<proteinExistence type="predicted"/>
<feature type="region of interest" description="Disordered" evidence="1">
    <location>
        <begin position="1249"/>
        <end position="1268"/>
    </location>
</feature>
<evidence type="ECO:0000313" key="3">
    <source>
        <dbReference type="Proteomes" id="UP000284842"/>
    </source>
</evidence>
<feature type="region of interest" description="Disordered" evidence="1">
    <location>
        <begin position="420"/>
        <end position="446"/>
    </location>
</feature>
<keyword evidence="3" id="KW-1185">Reference proteome</keyword>
<feature type="compositionally biased region" description="Polar residues" evidence="1">
    <location>
        <begin position="434"/>
        <end position="446"/>
    </location>
</feature>
<evidence type="ECO:0008006" key="4">
    <source>
        <dbReference type="Google" id="ProtNLM"/>
    </source>
</evidence>
<feature type="compositionally biased region" description="Polar residues" evidence="1">
    <location>
        <begin position="15"/>
        <end position="25"/>
    </location>
</feature>
<dbReference type="PROSITE" id="PS00018">
    <property type="entry name" value="EF_HAND_1"/>
    <property type="match status" value="1"/>
</dbReference>